<accession>A0AAD3CRW2</accession>
<proteinExistence type="predicted"/>
<dbReference type="Proteomes" id="UP001054902">
    <property type="component" value="Unassembled WGS sequence"/>
</dbReference>
<evidence type="ECO:0000313" key="3">
    <source>
        <dbReference type="EMBL" id="GFH50664.1"/>
    </source>
</evidence>
<protein>
    <submittedName>
        <fullName evidence="3">Uncharacterized protein</fullName>
    </submittedName>
</protein>
<organism evidence="3 4">
    <name type="scientific">Chaetoceros tenuissimus</name>
    <dbReference type="NCBI Taxonomy" id="426638"/>
    <lineage>
        <taxon>Eukaryota</taxon>
        <taxon>Sar</taxon>
        <taxon>Stramenopiles</taxon>
        <taxon>Ochrophyta</taxon>
        <taxon>Bacillariophyta</taxon>
        <taxon>Coscinodiscophyceae</taxon>
        <taxon>Chaetocerotophycidae</taxon>
        <taxon>Chaetocerotales</taxon>
        <taxon>Chaetocerotaceae</taxon>
        <taxon>Chaetoceros</taxon>
    </lineage>
</organism>
<evidence type="ECO:0000313" key="4">
    <source>
        <dbReference type="Proteomes" id="UP001054902"/>
    </source>
</evidence>
<reference evidence="3" key="1">
    <citation type="submission" date="2020-02" db="EMBL/GenBank/DDBJ databases">
        <authorList>
            <person name="Hongo Y."/>
            <person name="Kimura K."/>
            <person name="Takaki Y."/>
            <person name="Tomaru Y."/>
        </authorList>
    </citation>
    <scope>NUCLEOTIDE SEQUENCE</scope>
    <source>
        <strain evidence="3">NIES-3715</strain>
    </source>
</reference>
<comment type="caution">
    <text evidence="3">The sequence shown here is derived from an EMBL/GenBank/DDBJ whole genome shotgun (WGS) entry which is preliminary data.</text>
</comment>
<reference evidence="3 4" key="2">
    <citation type="journal article" date="2021" name="Sci. Rep.">
        <title>The genome of the diatom Chaetoceros tenuissimus carries an ancient integrated fragment of an extant virus.</title>
        <authorList>
            <person name="Hongo Y."/>
            <person name="Kimura K."/>
            <person name="Takaki Y."/>
            <person name="Yoshida Y."/>
            <person name="Baba S."/>
            <person name="Kobayashi G."/>
            <person name="Nagasaki K."/>
            <person name="Hano T."/>
            <person name="Tomaru Y."/>
        </authorList>
    </citation>
    <scope>NUCLEOTIDE SEQUENCE [LARGE SCALE GENOMIC DNA]</scope>
    <source>
        <strain evidence="3 4">NIES-3715</strain>
    </source>
</reference>
<gene>
    <name evidence="2" type="ORF">CTEN210_03893</name>
    <name evidence="3" type="ORF">CTEN210_07140</name>
</gene>
<dbReference type="EMBL" id="BLLK01000040">
    <property type="protein sequence ID" value="GFH50664.1"/>
    <property type="molecule type" value="Genomic_DNA"/>
</dbReference>
<name>A0AAD3CRW2_9STRA</name>
<feature type="region of interest" description="Disordered" evidence="1">
    <location>
        <begin position="100"/>
        <end position="153"/>
    </location>
</feature>
<feature type="compositionally biased region" description="Basic and acidic residues" evidence="1">
    <location>
        <begin position="133"/>
        <end position="143"/>
    </location>
</feature>
<evidence type="ECO:0000313" key="2">
    <source>
        <dbReference type="EMBL" id="GFH47418.1"/>
    </source>
</evidence>
<keyword evidence="4" id="KW-1185">Reference proteome</keyword>
<dbReference type="AlphaFoldDB" id="A0AAD3CRW2"/>
<sequence>MATRQEKHPEVVRGSQLYNAILKNMKEWFNQKTQQDIIKAGGKLTFPKPSHFYEPCYSMAKAKLHDLGTDAKIKTKLRDIIKQIKENHFAKYVASQEENKAKVDKGVGSPNGKNPPASFFDAKATPTPKKKPAAKESGKETEMKGPNSAKKSCDDLGPRIQIDVEKTLKNPPFVEFDIEPVIMGGHKYLFIIKDIPPCFKKFTSTSSPCGRNHSYTFTVPKELYKNAKVLVGSQKVGEYNLLCSVFWKWEKHQKAHEKEEYTYTLSFVLPFDCLVPTGSDPCPSLDFPGSIGKNNKFNVGGNGKTSWKNHIFTYKSRDGTFTENINEGRVVNDDEIVDFS</sequence>
<evidence type="ECO:0000256" key="1">
    <source>
        <dbReference type="SAM" id="MobiDB-lite"/>
    </source>
</evidence>
<dbReference type="EMBL" id="BLLK01000023">
    <property type="protein sequence ID" value="GFH47418.1"/>
    <property type="molecule type" value="Genomic_DNA"/>
</dbReference>